<reference evidence="3 4" key="1">
    <citation type="submission" date="2023-09" db="EMBL/GenBank/DDBJ databases">
        <title>Genomes of two closely related lineages of the louse Polyplax serrata with different host specificities.</title>
        <authorList>
            <person name="Martinu J."/>
            <person name="Tarabai H."/>
            <person name="Stefka J."/>
            <person name="Hypsa V."/>
        </authorList>
    </citation>
    <scope>NUCLEOTIDE SEQUENCE [LARGE SCALE GENOMIC DNA]</scope>
    <source>
        <strain evidence="3">98ZLc_SE</strain>
    </source>
</reference>
<dbReference type="SUPFAM" id="SSF52047">
    <property type="entry name" value="RNI-like"/>
    <property type="match status" value="1"/>
</dbReference>
<dbReference type="InterPro" id="IPR032675">
    <property type="entry name" value="LRR_dom_sf"/>
</dbReference>
<sequence length="1109" mass="122526">MDEKNGEVFEHHSELFAQVGSVLGSGTLKNVLVNPSGMTDSARSAKTGPLPVSQASGIQQENIWTQGFPCNESLGLTVPNKSVFNLQLSESVDILPNEVVNTSALLDNLVKNIPATEGANANQYTTAVLPSKNVGSKSTTSDNVIQGTNPLLSGLCRINSEKVTQDLLENFNKLESNDMLLKCSDYENLPWNGLICDPINSANFQSQNHLPHGLQSSIDKNGNSALFGTSQIDKINSGSNPSEHFTQNNFLARLSPSASVETCVRTPATSYESASPLSNNRTPIRSDESISPMGSGHTPLRIDESTSPLTNMKTPLRIEEGSPMGRTPHRVDESFSPLGSSSITLTSGSPSHKTNGQTQCFDSYSPPSLFKKSEGKNLTLGNQPSSSKSEASEDKNVKEEKDEVTLTETKSSVGGALKAEQGVCSFGESDDKDVNSLDTIVEALTKQQVNKKLPIPFVCAKRLDESLVNRKSGKRTLSKKSDGETIHLGSSSLSGTHEGVPKSNEACNVKTELTNEVPEVERNELRDDAQKLSQPEDVTYSDEFFNKSKRRRKKSDAMCLPSIKRRSRKRVTIYQSSMSPEESGIKLKIKVASAFQRMKPQKKRRSKKHYGSDEEEGSESKRSKKYSRSSNSTKESETSEQTEWGSKIPPEVLHRIFEFVVEDQGCVPSLVRFSSVCKLWNTVANRTELWQNIDLSSPYIKQKCKIDRYFRWLLENRLENIRELNLSGWKFSNITMVLSLIGTHCTDIESIGLAGWQGLHYEHLKALLQDCPRLGKLDLSDVSPESKSANSAVSQKSITFLTQTMGERLTQLILAHNTLTCLPQIISSLATHCPNLQVLDLSNIRRVSHTEFALNIEHLQEGCQKLKVLRITNSCITLANVPLDKQVASPGFTNLEELSIASHQGTECLRITSVMDDSCLERILKTSHKLKLLDVRGCTRVTDSSLVRVPAWDIQHLFLSGCYVTRQSGSGLDLIAQKWSHSLVEIDLAWTTVTDDLNAAIMAFAEKGSESPLRVMNLCGSSVTLEPVKALLSKCGNLESLNLQSCRGLPRGVKRLYENEQLMELRTMLEKRDRDSVSESEDRRESECEGRTKGSPMYSTNNKSDDLFT</sequence>
<dbReference type="InterPro" id="IPR036047">
    <property type="entry name" value="F-box-like_dom_sf"/>
</dbReference>
<evidence type="ECO:0000313" key="3">
    <source>
        <dbReference type="EMBL" id="KAK6640733.1"/>
    </source>
</evidence>
<dbReference type="Gene3D" id="3.80.10.10">
    <property type="entry name" value="Ribonuclease Inhibitor"/>
    <property type="match status" value="2"/>
</dbReference>
<dbReference type="PROSITE" id="PS50181">
    <property type="entry name" value="FBOX"/>
    <property type="match status" value="1"/>
</dbReference>
<feature type="compositionally biased region" description="Polar residues" evidence="1">
    <location>
        <begin position="267"/>
        <end position="283"/>
    </location>
</feature>
<feature type="compositionally biased region" description="Basic and acidic residues" evidence="1">
    <location>
        <begin position="390"/>
        <end position="404"/>
    </location>
</feature>
<feature type="region of interest" description="Disordered" evidence="1">
    <location>
        <begin position="596"/>
        <end position="644"/>
    </location>
</feature>
<evidence type="ECO:0000256" key="1">
    <source>
        <dbReference type="SAM" id="MobiDB-lite"/>
    </source>
</evidence>
<feature type="compositionally biased region" description="Basic and acidic residues" evidence="1">
    <location>
        <begin position="1069"/>
        <end position="1092"/>
    </location>
</feature>
<feature type="domain" description="F-box" evidence="2">
    <location>
        <begin position="642"/>
        <end position="693"/>
    </location>
</feature>
<evidence type="ECO:0000313" key="4">
    <source>
        <dbReference type="Proteomes" id="UP001359485"/>
    </source>
</evidence>
<dbReference type="InterPro" id="IPR001810">
    <property type="entry name" value="F-box_dom"/>
</dbReference>
<dbReference type="PANTHER" id="PTHR13318:SF193">
    <property type="entry name" value="F-BOX_LRR-REPEAT PROTEIN 16"/>
    <property type="match status" value="1"/>
</dbReference>
<dbReference type="EMBL" id="JAWJWF010000001">
    <property type="protein sequence ID" value="KAK6640733.1"/>
    <property type="molecule type" value="Genomic_DNA"/>
</dbReference>
<dbReference type="Proteomes" id="UP001359485">
    <property type="component" value="Unassembled WGS sequence"/>
</dbReference>
<organism evidence="3 4">
    <name type="scientific">Polyplax serrata</name>
    <name type="common">Common mouse louse</name>
    <dbReference type="NCBI Taxonomy" id="468196"/>
    <lineage>
        <taxon>Eukaryota</taxon>
        <taxon>Metazoa</taxon>
        <taxon>Ecdysozoa</taxon>
        <taxon>Arthropoda</taxon>
        <taxon>Hexapoda</taxon>
        <taxon>Insecta</taxon>
        <taxon>Pterygota</taxon>
        <taxon>Neoptera</taxon>
        <taxon>Paraneoptera</taxon>
        <taxon>Psocodea</taxon>
        <taxon>Troctomorpha</taxon>
        <taxon>Phthiraptera</taxon>
        <taxon>Anoplura</taxon>
        <taxon>Polyplacidae</taxon>
        <taxon>Polyplax</taxon>
    </lineage>
</organism>
<dbReference type="SMART" id="SM00256">
    <property type="entry name" value="FBOX"/>
    <property type="match status" value="1"/>
</dbReference>
<evidence type="ECO:0000259" key="2">
    <source>
        <dbReference type="PROSITE" id="PS50181"/>
    </source>
</evidence>
<feature type="compositionally biased region" description="Basic residues" evidence="1">
    <location>
        <begin position="599"/>
        <end position="609"/>
    </location>
</feature>
<proteinExistence type="predicted"/>
<accession>A0ABR1BG70</accession>
<dbReference type="Pfam" id="PF12937">
    <property type="entry name" value="F-box-like"/>
    <property type="match status" value="1"/>
</dbReference>
<dbReference type="CDD" id="cd22119">
    <property type="entry name" value="F-box_FBXL6"/>
    <property type="match status" value="1"/>
</dbReference>
<gene>
    <name evidence="3" type="ORF">RUM44_012430</name>
</gene>
<feature type="compositionally biased region" description="Low complexity" evidence="1">
    <location>
        <begin position="628"/>
        <end position="643"/>
    </location>
</feature>
<name>A0ABR1BG70_POLSC</name>
<feature type="compositionally biased region" description="Polar residues" evidence="1">
    <location>
        <begin position="379"/>
        <end position="389"/>
    </location>
</feature>
<feature type="compositionally biased region" description="Low complexity" evidence="1">
    <location>
        <begin position="336"/>
        <end position="351"/>
    </location>
</feature>
<feature type="compositionally biased region" description="Polar residues" evidence="1">
    <location>
        <begin position="352"/>
        <end position="366"/>
    </location>
</feature>
<comment type="caution">
    <text evidence="3">The sequence shown here is derived from an EMBL/GenBank/DDBJ whole genome shotgun (WGS) entry which is preliminary data.</text>
</comment>
<dbReference type="SUPFAM" id="SSF81383">
    <property type="entry name" value="F-box domain"/>
    <property type="match status" value="1"/>
</dbReference>
<protein>
    <recommendedName>
        <fullName evidence="2">F-box domain-containing protein</fullName>
    </recommendedName>
</protein>
<feature type="compositionally biased region" description="Basic and acidic residues" evidence="1">
    <location>
        <begin position="519"/>
        <end position="530"/>
    </location>
</feature>
<feature type="region of interest" description="Disordered" evidence="1">
    <location>
        <begin position="474"/>
        <end position="564"/>
    </location>
</feature>
<feature type="region of interest" description="Disordered" evidence="1">
    <location>
        <begin position="1069"/>
        <end position="1109"/>
    </location>
</feature>
<dbReference type="PANTHER" id="PTHR13318">
    <property type="entry name" value="PARTNER OF PAIRED, ISOFORM B-RELATED"/>
    <property type="match status" value="1"/>
</dbReference>
<dbReference type="InterPro" id="IPR047922">
    <property type="entry name" value="FBXL6_F-box"/>
</dbReference>
<feature type="region of interest" description="Disordered" evidence="1">
    <location>
        <begin position="267"/>
        <end position="412"/>
    </location>
</feature>
<keyword evidence="4" id="KW-1185">Reference proteome</keyword>